<evidence type="ECO:0000259" key="1">
    <source>
        <dbReference type="Pfam" id="PF13761"/>
    </source>
</evidence>
<evidence type="ECO:0000313" key="2">
    <source>
        <dbReference type="EMBL" id="MFC4766095.1"/>
    </source>
</evidence>
<sequence>MHPSIFELVLGKQADGLPEPVQNHFFLSADAAYKIVLEGHMEEVWHRPQWIKPVLALLSLGDTLFPDTGKMVELRLENTAYRDQDGTIRMDWKRSFFFPRRTRMFNAVMKYDPARNVIVDYFGRKGEMEVDLLVEPWQDQEASGLLIRSGAHCIRIGSMRVKLPNWLQPQATVKEWAEPGMSD</sequence>
<proteinExistence type="predicted"/>
<gene>
    <name evidence="2" type="ORF">ACFO8Q_01605</name>
</gene>
<name>A0ABV9PVN3_9BACL</name>
<dbReference type="InterPro" id="IPR025311">
    <property type="entry name" value="DUF4166"/>
</dbReference>
<keyword evidence="3" id="KW-1185">Reference proteome</keyword>
<dbReference type="Pfam" id="PF13761">
    <property type="entry name" value="DUF4166"/>
    <property type="match status" value="1"/>
</dbReference>
<feature type="domain" description="DUF4166" evidence="1">
    <location>
        <begin position="17"/>
        <end position="178"/>
    </location>
</feature>
<organism evidence="2 3">
    <name type="scientific">Effusibacillus consociatus</name>
    <dbReference type="NCBI Taxonomy" id="1117041"/>
    <lineage>
        <taxon>Bacteria</taxon>
        <taxon>Bacillati</taxon>
        <taxon>Bacillota</taxon>
        <taxon>Bacilli</taxon>
        <taxon>Bacillales</taxon>
        <taxon>Alicyclobacillaceae</taxon>
        <taxon>Effusibacillus</taxon>
    </lineage>
</organism>
<dbReference type="EMBL" id="JBHSHC010000013">
    <property type="protein sequence ID" value="MFC4766095.1"/>
    <property type="molecule type" value="Genomic_DNA"/>
</dbReference>
<protein>
    <submittedName>
        <fullName evidence="2">DUF4166 domain-containing protein</fullName>
    </submittedName>
</protein>
<dbReference type="Proteomes" id="UP001596002">
    <property type="component" value="Unassembled WGS sequence"/>
</dbReference>
<reference evidence="3" key="1">
    <citation type="journal article" date="2019" name="Int. J. Syst. Evol. Microbiol.">
        <title>The Global Catalogue of Microorganisms (GCM) 10K type strain sequencing project: providing services to taxonomists for standard genome sequencing and annotation.</title>
        <authorList>
            <consortium name="The Broad Institute Genomics Platform"/>
            <consortium name="The Broad Institute Genome Sequencing Center for Infectious Disease"/>
            <person name="Wu L."/>
            <person name="Ma J."/>
        </authorList>
    </citation>
    <scope>NUCLEOTIDE SEQUENCE [LARGE SCALE GENOMIC DNA]</scope>
    <source>
        <strain evidence="3">WYCCWR 12678</strain>
    </source>
</reference>
<dbReference type="RefSeq" id="WP_380023790.1">
    <property type="nucleotide sequence ID" value="NZ_JBHSHC010000013.1"/>
</dbReference>
<comment type="caution">
    <text evidence="2">The sequence shown here is derived from an EMBL/GenBank/DDBJ whole genome shotgun (WGS) entry which is preliminary data.</text>
</comment>
<evidence type="ECO:0000313" key="3">
    <source>
        <dbReference type="Proteomes" id="UP001596002"/>
    </source>
</evidence>
<accession>A0ABV9PVN3</accession>